<name>A0A1A8XQ31_9RHOO</name>
<evidence type="ECO:0000313" key="2">
    <source>
        <dbReference type="Proteomes" id="UP000199600"/>
    </source>
</evidence>
<keyword evidence="2" id="KW-1185">Reference proteome</keyword>
<dbReference type="Gene3D" id="3.10.310.30">
    <property type="match status" value="1"/>
</dbReference>
<gene>
    <name evidence="1" type="ORF">PROAA_2120016</name>
</gene>
<dbReference type="RefSeq" id="WP_186410819.1">
    <property type="nucleotide sequence ID" value="NZ_FLQY01000127.1"/>
</dbReference>
<dbReference type="InterPro" id="IPR038763">
    <property type="entry name" value="DHH_sf"/>
</dbReference>
<evidence type="ECO:0000313" key="1">
    <source>
        <dbReference type="EMBL" id="SBT07274.1"/>
    </source>
</evidence>
<dbReference type="PANTHER" id="PTHR47618:SF1">
    <property type="entry name" value="BIFUNCTIONAL OLIGORIBONUCLEASE AND PAP PHOSPHATASE NRNA"/>
    <property type="match status" value="1"/>
</dbReference>
<dbReference type="PANTHER" id="PTHR47618">
    <property type="entry name" value="BIFUNCTIONAL OLIGORIBONUCLEASE AND PAP PHOSPHATASE NRNA"/>
    <property type="match status" value="1"/>
</dbReference>
<dbReference type="InterPro" id="IPR016877">
    <property type="entry name" value="UCP028235"/>
</dbReference>
<dbReference type="Proteomes" id="UP000199600">
    <property type="component" value="Unassembled WGS sequence"/>
</dbReference>
<proteinExistence type="predicted"/>
<dbReference type="InterPro" id="IPR051319">
    <property type="entry name" value="Oligoribo/pAp-PDE_c-di-AMP_PDE"/>
</dbReference>
<dbReference type="EMBL" id="FLQY01000127">
    <property type="protein sequence ID" value="SBT07274.1"/>
    <property type="molecule type" value="Genomic_DNA"/>
</dbReference>
<sequence>MSQKKYRLVTRSDFDGLVCAVLLNELELIDDIKFVHPKDMQDGKIDISDRDITTNLPYVATAHLAFDHHLSETIRVAGDRDNRVIDPDAPSAARVVYDYYGGRKGFPRISDDMMDAVDKADSAQFTRDEILDPKGWVLLNYLMDSRTGLGRFRDFRVSNYTLMMDLIKYCRSNGIDDILKLPDVKERVELYFDHAVQAKAQIQRCATVHNKLVVLDLRNEDTIYATNRFMIYALFPQANISIHVLWGVQKQNTVFATGKSILDRSSGINVGELMLKYGGGGHHAAGTCQVENDQADAKLKEIIAQINANA</sequence>
<reference evidence="1 2" key="1">
    <citation type="submission" date="2016-06" db="EMBL/GenBank/DDBJ databases">
        <authorList>
            <person name="Kjaerup R.B."/>
            <person name="Dalgaard T.S."/>
            <person name="Juul-Madsen H.R."/>
        </authorList>
    </citation>
    <scope>NUCLEOTIDE SEQUENCE [LARGE SCALE GENOMIC DNA]</scope>
    <source>
        <strain evidence="1">2</strain>
    </source>
</reference>
<dbReference type="PIRSF" id="PIRSF028235">
    <property type="entry name" value="UCP028235"/>
    <property type="match status" value="1"/>
</dbReference>
<organism evidence="1 2">
    <name type="scientific">Candidatus Propionivibrio aalborgensis</name>
    <dbReference type="NCBI Taxonomy" id="1860101"/>
    <lineage>
        <taxon>Bacteria</taxon>
        <taxon>Pseudomonadati</taxon>
        <taxon>Pseudomonadota</taxon>
        <taxon>Betaproteobacteria</taxon>
        <taxon>Rhodocyclales</taxon>
        <taxon>Rhodocyclaceae</taxon>
        <taxon>Propionivibrio</taxon>
    </lineage>
</organism>
<dbReference type="AlphaFoldDB" id="A0A1A8XQ31"/>
<accession>A0A1A8XQ31</accession>
<dbReference type="SUPFAM" id="SSF64182">
    <property type="entry name" value="DHH phosphoesterases"/>
    <property type="match status" value="1"/>
</dbReference>
<protein>
    <submittedName>
        <fullName evidence="1">Exopolyphosphatase-like protein</fullName>
    </submittedName>
</protein>